<accession>F0ZZ67</accession>
<dbReference type="AlphaFoldDB" id="F0ZZ67"/>
<proteinExistence type="predicted"/>
<dbReference type="GeneID" id="10508736"/>
<dbReference type="SUPFAM" id="SSF117281">
    <property type="entry name" value="Kelch motif"/>
    <property type="match status" value="1"/>
</dbReference>
<gene>
    <name evidence="3" type="ORF">DICPUDRAFT_92914</name>
</gene>
<dbReference type="InParanoid" id="F0ZZ67"/>
<dbReference type="InterPro" id="IPR015915">
    <property type="entry name" value="Kelch-typ_b-propeller"/>
</dbReference>
<evidence type="ECO:0000313" key="3">
    <source>
        <dbReference type="EMBL" id="EGC30768.1"/>
    </source>
</evidence>
<dbReference type="OrthoDB" id="20542at2759"/>
<dbReference type="InterPro" id="IPR006652">
    <property type="entry name" value="Kelch_1"/>
</dbReference>
<dbReference type="PANTHER" id="PTHR46260">
    <property type="entry name" value="RING-TYPE DOMAIN-CONTAINING PROTEIN"/>
    <property type="match status" value="1"/>
</dbReference>
<organism evidence="3 4">
    <name type="scientific">Dictyostelium purpureum</name>
    <name type="common">Slime mold</name>
    <dbReference type="NCBI Taxonomy" id="5786"/>
    <lineage>
        <taxon>Eukaryota</taxon>
        <taxon>Amoebozoa</taxon>
        <taxon>Evosea</taxon>
        <taxon>Eumycetozoa</taxon>
        <taxon>Dictyostelia</taxon>
        <taxon>Dictyosteliales</taxon>
        <taxon>Dictyosteliaceae</taxon>
        <taxon>Dictyostelium</taxon>
    </lineage>
</organism>
<dbReference type="InterPro" id="IPR051746">
    <property type="entry name" value="Kelch_domain_containing_8"/>
</dbReference>
<dbReference type="VEuPathDB" id="AmoebaDB:DICPUDRAFT_92914"/>
<dbReference type="Pfam" id="PF01344">
    <property type="entry name" value="Kelch_1"/>
    <property type="match status" value="1"/>
</dbReference>
<evidence type="ECO:0000313" key="4">
    <source>
        <dbReference type="Proteomes" id="UP000001064"/>
    </source>
</evidence>
<dbReference type="KEGG" id="dpp:DICPUDRAFT_92914"/>
<dbReference type="EMBL" id="GL871302">
    <property type="protein sequence ID" value="EGC30768.1"/>
    <property type="molecule type" value="Genomic_DNA"/>
</dbReference>
<dbReference type="Proteomes" id="UP000001064">
    <property type="component" value="Unassembled WGS sequence"/>
</dbReference>
<dbReference type="Gene3D" id="2.120.10.80">
    <property type="entry name" value="Kelch-type beta propeller"/>
    <property type="match status" value="1"/>
</dbReference>
<sequence>MKYPRCYCFTLVHDKQLFIIGGTDNRDAKVTIVNNIEVLSFETNKTTIFLDNLNEHSERVEGIAFDGIFIYIITFKRFYTVHINTKLKGKYLEYPPIENMRCGYALIIGTDNNADTVIYLIGSGLNHYYYKIKENKWYTQLSKRPNEYCFHGCGVEYEESEKQGGFDKGDIIESFLP</sequence>
<evidence type="ECO:0000256" key="2">
    <source>
        <dbReference type="ARBA" id="ARBA00022737"/>
    </source>
</evidence>
<keyword evidence="1" id="KW-0880">Kelch repeat</keyword>
<dbReference type="RefSeq" id="XP_003292708.1">
    <property type="nucleotide sequence ID" value="XM_003292660.1"/>
</dbReference>
<keyword evidence="2" id="KW-0677">Repeat</keyword>
<keyword evidence="4" id="KW-1185">Reference proteome</keyword>
<name>F0ZZ67_DICPU</name>
<dbReference type="PANTHER" id="PTHR46260:SF3">
    <property type="entry name" value="RING-TYPE DOMAIN-CONTAINING PROTEIN"/>
    <property type="match status" value="1"/>
</dbReference>
<evidence type="ECO:0000256" key="1">
    <source>
        <dbReference type="ARBA" id="ARBA00022441"/>
    </source>
</evidence>
<protein>
    <submittedName>
        <fullName evidence="3">Uncharacterized protein</fullName>
    </submittedName>
</protein>
<reference evidence="4" key="1">
    <citation type="journal article" date="2011" name="Genome Biol.">
        <title>Comparative genomics of the social amoebae Dictyostelium discoideum and Dictyostelium purpureum.</title>
        <authorList>
            <consortium name="US DOE Joint Genome Institute (JGI-PGF)"/>
            <person name="Sucgang R."/>
            <person name="Kuo A."/>
            <person name="Tian X."/>
            <person name="Salerno W."/>
            <person name="Parikh A."/>
            <person name="Feasley C.L."/>
            <person name="Dalin E."/>
            <person name="Tu H."/>
            <person name="Huang E."/>
            <person name="Barry K."/>
            <person name="Lindquist E."/>
            <person name="Shapiro H."/>
            <person name="Bruce D."/>
            <person name="Schmutz J."/>
            <person name="Salamov A."/>
            <person name="Fey P."/>
            <person name="Gaudet P."/>
            <person name="Anjard C."/>
            <person name="Babu M.M."/>
            <person name="Basu S."/>
            <person name="Bushmanova Y."/>
            <person name="van der Wel H."/>
            <person name="Katoh-Kurasawa M."/>
            <person name="Dinh C."/>
            <person name="Coutinho P.M."/>
            <person name="Saito T."/>
            <person name="Elias M."/>
            <person name="Schaap P."/>
            <person name="Kay R.R."/>
            <person name="Henrissat B."/>
            <person name="Eichinger L."/>
            <person name="Rivero F."/>
            <person name="Putnam N.H."/>
            <person name="West C.M."/>
            <person name="Loomis W.F."/>
            <person name="Chisholm R.L."/>
            <person name="Shaulsky G."/>
            <person name="Strassmann J.E."/>
            <person name="Queller D.C."/>
            <person name="Kuspa A."/>
            <person name="Grigoriev I.V."/>
        </authorList>
    </citation>
    <scope>NUCLEOTIDE SEQUENCE [LARGE SCALE GENOMIC DNA]</scope>
    <source>
        <strain evidence="4">QSDP1</strain>
    </source>
</reference>